<feature type="non-terminal residue" evidence="1">
    <location>
        <position position="72"/>
    </location>
</feature>
<reference evidence="1" key="1">
    <citation type="submission" date="2014-05" db="EMBL/GenBank/DDBJ databases">
        <title>The transcriptome of the halophilic microalga Tetraselmis sp. GSL018 isolated from the Great Salt Lake, Utah.</title>
        <authorList>
            <person name="Jinkerson R.E."/>
            <person name="D'Adamo S."/>
            <person name="Posewitz M.C."/>
        </authorList>
    </citation>
    <scope>NUCLEOTIDE SEQUENCE</scope>
    <source>
        <strain evidence="1">GSL018</strain>
    </source>
</reference>
<name>A0A061R734_9CHLO</name>
<dbReference type="EMBL" id="GBEZ01018663">
    <property type="protein sequence ID" value="JAC67798.1"/>
    <property type="molecule type" value="Transcribed_RNA"/>
</dbReference>
<dbReference type="AlphaFoldDB" id="A0A061R734"/>
<organism evidence="1">
    <name type="scientific">Tetraselmis sp. GSL018</name>
    <dbReference type="NCBI Taxonomy" id="582737"/>
    <lineage>
        <taxon>Eukaryota</taxon>
        <taxon>Viridiplantae</taxon>
        <taxon>Chlorophyta</taxon>
        <taxon>core chlorophytes</taxon>
        <taxon>Chlorodendrophyceae</taxon>
        <taxon>Chlorodendrales</taxon>
        <taxon>Chlorodendraceae</taxon>
        <taxon>Tetraselmis</taxon>
    </lineage>
</organism>
<protein>
    <submittedName>
        <fullName evidence="1">2-hydroxyglutarate dehydrogenase</fullName>
    </submittedName>
</protein>
<evidence type="ECO:0000313" key="1">
    <source>
        <dbReference type="EMBL" id="JAC67798.1"/>
    </source>
</evidence>
<dbReference type="Gene3D" id="3.50.50.60">
    <property type="entry name" value="FAD/NAD(P)-binding domain"/>
    <property type="match status" value="1"/>
</dbReference>
<dbReference type="Gene3D" id="3.30.9.10">
    <property type="entry name" value="D-Amino Acid Oxidase, subunit A, domain 2"/>
    <property type="match status" value="1"/>
</dbReference>
<gene>
    <name evidence="1" type="ORF">TSPGSL018_10218</name>
</gene>
<dbReference type="InterPro" id="IPR036188">
    <property type="entry name" value="FAD/NAD-bd_sf"/>
</dbReference>
<accession>A0A061R734</accession>
<proteinExistence type="predicted"/>
<sequence>MEPSLRCTAALHSPSTGIVDAVFSGNSRVVSGEVLRRGGGPRAFSLDVEDCGSGEVSRLTADAVVNAAGLHA</sequence>